<dbReference type="InterPro" id="IPR011990">
    <property type="entry name" value="TPR-like_helical_dom_sf"/>
</dbReference>
<keyword evidence="7 8" id="KW-0472">Membrane</keyword>
<keyword evidence="5 9" id="KW-1133">Transmembrane helix</keyword>
<name>A0A481SY02_FOLCA</name>
<dbReference type="InterPro" id="IPR028058">
    <property type="entry name" value="Fis1_TPR_N"/>
</dbReference>
<dbReference type="CDD" id="cd12212">
    <property type="entry name" value="Fis1"/>
    <property type="match status" value="1"/>
</dbReference>
<dbReference type="InterPro" id="IPR016543">
    <property type="entry name" value="Fis1"/>
</dbReference>
<dbReference type="Pfam" id="PF14852">
    <property type="entry name" value="Fis1_TPR_N"/>
    <property type="match status" value="1"/>
</dbReference>
<evidence type="ECO:0000256" key="5">
    <source>
        <dbReference type="ARBA" id="ARBA00022989"/>
    </source>
</evidence>
<dbReference type="KEGG" id="fcd:110860645"/>
<comment type="subcellular location">
    <subcellularLocation>
        <location evidence="1">Mitochondrion outer membrane</location>
        <topology evidence="1">Single-pass membrane protein</topology>
    </subcellularLocation>
</comment>
<evidence type="ECO:0000256" key="3">
    <source>
        <dbReference type="ARBA" id="ARBA00022692"/>
    </source>
</evidence>
<accession>A0A481SY02</accession>
<dbReference type="Pfam" id="PF14853">
    <property type="entry name" value="Fis1_TPR_C"/>
    <property type="match status" value="1"/>
</dbReference>
<keyword evidence="3 9" id="KW-0812">Transmembrane</keyword>
<dbReference type="GO" id="GO:0005741">
    <property type="term" value="C:mitochondrial outer membrane"/>
    <property type="evidence" value="ECO:0007669"/>
    <property type="project" value="UniProtKB-SubCell"/>
</dbReference>
<evidence type="ECO:0000256" key="9">
    <source>
        <dbReference type="SAM" id="Phobius"/>
    </source>
</evidence>
<dbReference type="PIRSF" id="PIRSF008835">
    <property type="entry name" value="TPR_repeat_11_Fis1"/>
    <property type="match status" value="1"/>
</dbReference>
<dbReference type="InterPro" id="IPR028061">
    <property type="entry name" value="Fis1_TPR_C"/>
</dbReference>
<comment type="domain">
    <text evidence="8">The C-terminus is required for mitochondrial localization, while the N-terminus is necessary for mitochondrial fission.</text>
</comment>
<dbReference type="GO" id="GO:0000422">
    <property type="term" value="P:autophagy of mitochondrion"/>
    <property type="evidence" value="ECO:0007669"/>
    <property type="project" value="TreeGrafter"/>
</dbReference>
<organism evidence="10">
    <name type="scientific">Folsomia candida</name>
    <name type="common">Springtail</name>
    <dbReference type="NCBI Taxonomy" id="158441"/>
    <lineage>
        <taxon>Eukaryota</taxon>
        <taxon>Metazoa</taxon>
        <taxon>Ecdysozoa</taxon>
        <taxon>Arthropoda</taxon>
        <taxon>Hexapoda</taxon>
        <taxon>Collembola</taxon>
        <taxon>Entomobryomorpha</taxon>
        <taxon>Isotomoidea</taxon>
        <taxon>Isotomidae</taxon>
        <taxon>Proisotominae</taxon>
        <taxon>Folsomia</taxon>
    </lineage>
</organism>
<dbReference type="PANTHER" id="PTHR13247">
    <property type="entry name" value="TETRATRICOPEPTIDE REPEAT PROTEIN 11 TPR REPEAT PROTEIN 11"/>
    <property type="match status" value="1"/>
</dbReference>
<dbReference type="GO" id="GO:0043653">
    <property type="term" value="P:mitochondrial fragmentation involved in apoptotic process"/>
    <property type="evidence" value="ECO:0007669"/>
    <property type="project" value="TreeGrafter"/>
</dbReference>
<evidence type="ECO:0000256" key="4">
    <source>
        <dbReference type="ARBA" id="ARBA00022787"/>
    </source>
</evidence>
<dbReference type="SUPFAM" id="SSF48452">
    <property type="entry name" value="TPR-like"/>
    <property type="match status" value="1"/>
</dbReference>
<dbReference type="GO" id="GO:0000266">
    <property type="term" value="P:mitochondrial fission"/>
    <property type="evidence" value="ECO:0007669"/>
    <property type="project" value="UniProtKB-UniRule"/>
</dbReference>
<keyword evidence="4 8" id="KW-1000">Mitochondrion outer membrane</keyword>
<dbReference type="RefSeq" id="XP_021965418.1">
    <property type="nucleotide sequence ID" value="XM_022109726.2"/>
</dbReference>
<evidence type="ECO:0000256" key="7">
    <source>
        <dbReference type="ARBA" id="ARBA00023136"/>
    </source>
</evidence>
<sequence>MEVLTDFVTDDYLREFEVKYNDEIANSNGKPNDETVFQYAWCLTRSRLLSDVKKGVMFLEQLLASCKTDQAHKRDYLYYLAVGYTRMKDFTVARKYIKSLLQLEPGNRQAQELEKAIKSEMETEALKGAAMAGGGLLAAGALVALGMALLKKK</sequence>
<dbReference type="PANTHER" id="PTHR13247:SF0">
    <property type="entry name" value="MITOCHONDRIAL FISSION 1 PROTEIN"/>
    <property type="match status" value="1"/>
</dbReference>
<feature type="transmembrane region" description="Helical" evidence="9">
    <location>
        <begin position="128"/>
        <end position="150"/>
    </location>
</feature>
<dbReference type="Gene3D" id="1.25.40.10">
    <property type="entry name" value="Tetratricopeptide repeat domain"/>
    <property type="match status" value="1"/>
</dbReference>
<dbReference type="RefSeq" id="XP_021965420.1">
    <property type="nucleotide sequence ID" value="XM_022109728.2"/>
</dbReference>
<dbReference type="EMBL" id="MH799330">
    <property type="protein sequence ID" value="QBH73489.1"/>
    <property type="molecule type" value="mRNA"/>
</dbReference>
<dbReference type="RefSeq" id="XP_021965417.1">
    <property type="nucleotide sequence ID" value="XM_022109725.2"/>
</dbReference>
<evidence type="ECO:0000256" key="8">
    <source>
        <dbReference type="PIRNR" id="PIRNR008835"/>
    </source>
</evidence>
<dbReference type="AlphaFoldDB" id="A0A481SY02"/>
<comment type="similarity">
    <text evidence="2 8">Belongs to the FIS1 family.</text>
</comment>
<evidence type="ECO:0000256" key="1">
    <source>
        <dbReference type="ARBA" id="ARBA00004572"/>
    </source>
</evidence>
<proteinExistence type="evidence at transcript level"/>
<keyword evidence="6 8" id="KW-0496">Mitochondrion</keyword>
<evidence type="ECO:0000256" key="2">
    <source>
        <dbReference type="ARBA" id="ARBA00008937"/>
    </source>
</evidence>
<protein>
    <recommendedName>
        <fullName evidence="8">Mitochondrial fission 1 protein</fullName>
    </recommendedName>
</protein>
<dbReference type="GO" id="GO:0005778">
    <property type="term" value="C:peroxisomal membrane"/>
    <property type="evidence" value="ECO:0007669"/>
    <property type="project" value="TreeGrafter"/>
</dbReference>
<reference evidence="10" key="1">
    <citation type="journal article" date="2019" name="Sci. Rep.">
        <title>No signal of deleterious mutation accumulation in conserved gene sequences of extant asexual hexapods.</title>
        <authorList>
            <person name="Brandt A."/>
            <person name="Bast J."/>
            <person name="Scheu S."/>
            <person name="Meusemann K."/>
            <person name="Donath A."/>
            <person name="Schuette K."/>
            <person name="Machida R."/>
            <person name="Kraaijeveld K."/>
        </authorList>
    </citation>
    <scope>NUCLEOTIDE SEQUENCE</scope>
    <source>
        <strain evidence="10">OG14989</strain>
    </source>
</reference>
<dbReference type="GO" id="GO:0016559">
    <property type="term" value="P:peroxisome fission"/>
    <property type="evidence" value="ECO:0007669"/>
    <property type="project" value="TreeGrafter"/>
</dbReference>
<dbReference type="OrthoDB" id="421154at2759"/>
<dbReference type="RefSeq" id="XP_021965419.1">
    <property type="nucleotide sequence ID" value="XM_022109727.2"/>
</dbReference>
<dbReference type="GeneID" id="110860645"/>
<dbReference type="CTD" id="51024"/>
<dbReference type="InterPro" id="IPR033745">
    <property type="entry name" value="Fis1_cytosol"/>
</dbReference>
<evidence type="ECO:0000313" key="10">
    <source>
        <dbReference type="EMBL" id="QBH73489.1"/>
    </source>
</evidence>
<evidence type="ECO:0000256" key="6">
    <source>
        <dbReference type="ARBA" id="ARBA00023128"/>
    </source>
</evidence>
<comment type="function">
    <text evidence="8">Involved in the fragmentation of the mitochondrial network and its perinuclear clustering.</text>
</comment>